<feature type="domain" description="OmpA-like" evidence="5">
    <location>
        <begin position="369"/>
        <end position="485"/>
    </location>
</feature>
<name>A0A285NF49_9HYPH</name>
<dbReference type="PRINTS" id="PR01023">
    <property type="entry name" value="NAFLGMOTY"/>
</dbReference>
<dbReference type="PANTHER" id="PTHR30329">
    <property type="entry name" value="STATOR ELEMENT OF FLAGELLAR MOTOR COMPLEX"/>
    <property type="match status" value="1"/>
</dbReference>
<dbReference type="InterPro" id="IPR036737">
    <property type="entry name" value="OmpA-like_sf"/>
</dbReference>
<dbReference type="Proteomes" id="UP000219439">
    <property type="component" value="Unassembled WGS sequence"/>
</dbReference>
<dbReference type="PRINTS" id="PR01021">
    <property type="entry name" value="OMPADOMAIN"/>
</dbReference>
<accession>A0A285NF49</accession>
<sequence>MSAMKRWVIPGLVAIGAVSGVSLYSETGKIERDLTTRSKQLLDTAGMDWAAIEFKGRDGVLRGVSPREGAADTAIELIDNEWGVRVVDDQTTLLVEQKPFTWNLERKGDALTMNGYLPYELSKKTDQFLQDATSLSEVSSSVKAARGEPENLDEAIGLSAALLSALPAGKAMLEDNKLTIAAALEDGNEEHVALYDKLQGLIASNDIGAIELDLQINKPKAPISITSDQTNNAIDGLIITRSENGVDLKGSVPSAKLKEDLLSLARRKFGFGNVKENLQIKEGADISGLSVKSFSKAANAALQAVSRLGEGKAELLDGGLKLNGGAFYEGAMAQVSKFLSSALPEGVATDANLAVITPGEALGSEECQAQLKGALSQNSIYFDSGKASISSDSFGLLDSLIYTAHRCQEAAIQIEGHTDSDGDDAFNQALSEKRAQAVQGYLEKAGLDASRLSAKGFGESKPVADNGTDEGKAKNRRIDFVILAQ</sequence>
<evidence type="ECO:0000313" key="6">
    <source>
        <dbReference type="EMBL" id="SNZ06281.1"/>
    </source>
</evidence>
<keyword evidence="3" id="KW-0998">Cell outer membrane</keyword>
<dbReference type="EMBL" id="OBEL01000001">
    <property type="protein sequence ID" value="SNZ06281.1"/>
    <property type="molecule type" value="Genomic_DNA"/>
</dbReference>
<protein>
    <submittedName>
        <fullName evidence="6">OmpA-OmpF porin, OOP family</fullName>
    </submittedName>
</protein>
<dbReference type="Pfam" id="PF00691">
    <property type="entry name" value="OmpA"/>
    <property type="match status" value="1"/>
</dbReference>
<dbReference type="AlphaFoldDB" id="A0A285NF49"/>
<reference evidence="6 7" key="1">
    <citation type="submission" date="2017-09" db="EMBL/GenBank/DDBJ databases">
        <authorList>
            <person name="Ehlers B."/>
            <person name="Leendertz F.H."/>
        </authorList>
    </citation>
    <scope>NUCLEOTIDE SEQUENCE [LARGE SCALE GENOMIC DNA]</scope>
    <source>
        <strain evidence="6 7">DSM 18289</strain>
    </source>
</reference>
<dbReference type="InterPro" id="IPR006664">
    <property type="entry name" value="OMP_bac"/>
</dbReference>
<evidence type="ECO:0000256" key="1">
    <source>
        <dbReference type="ARBA" id="ARBA00004442"/>
    </source>
</evidence>
<evidence type="ECO:0000256" key="2">
    <source>
        <dbReference type="ARBA" id="ARBA00023136"/>
    </source>
</evidence>
<evidence type="ECO:0000259" key="5">
    <source>
        <dbReference type="PROSITE" id="PS51123"/>
    </source>
</evidence>
<dbReference type="Gene3D" id="3.30.1330.60">
    <property type="entry name" value="OmpA-like domain"/>
    <property type="match status" value="1"/>
</dbReference>
<dbReference type="RefSeq" id="WP_097151700.1">
    <property type="nucleotide sequence ID" value="NZ_OBEL01000001.1"/>
</dbReference>
<keyword evidence="2 4" id="KW-0472">Membrane</keyword>
<organism evidence="6 7">
    <name type="scientific">Cohaesibacter gelatinilyticus</name>
    <dbReference type="NCBI Taxonomy" id="372072"/>
    <lineage>
        <taxon>Bacteria</taxon>
        <taxon>Pseudomonadati</taxon>
        <taxon>Pseudomonadota</taxon>
        <taxon>Alphaproteobacteria</taxon>
        <taxon>Hyphomicrobiales</taxon>
        <taxon>Cohaesibacteraceae</taxon>
    </lineage>
</organism>
<dbReference type="Gene3D" id="3.40.1520.20">
    <property type="match status" value="1"/>
</dbReference>
<dbReference type="GO" id="GO:0009279">
    <property type="term" value="C:cell outer membrane"/>
    <property type="evidence" value="ECO:0007669"/>
    <property type="project" value="UniProtKB-SubCell"/>
</dbReference>
<evidence type="ECO:0000256" key="3">
    <source>
        <dbReference type="ARBA" id="ARBA00023237"/>
    </source>
</evidence>
<keyword evidence="7" id="KW-1185">Reference proteome</keyword>
<gene>
    <name evidence="6" type="ORF">SAMN06265368_0367</name>
</gene>
<dbReference type="CDD" id="cd07185">
    <property type="entry name" value="OmpA_C-like"/>
    <property type="match status" value="1"/>
</dbReference>
<dbReference type="InterPro" id="IPR050330">
    <property type="entry name" value="Bact_OuterMem_StrucFunc"/>
</dbReference>
<dbReference type="InterPro" id="IPR006665">
    <property type="entry name" value="OmpA-like"/>
</dbReference>
<evidence type="ECO:0000313" key="7">
    <source>
        <dbReference type="Proteomes" id="UP000219439"/>
    </source>
</evidence>
<comment type="subcellular location">
    <subcellularLocation>
        <location evidence="1">Cell outer membrane</location>
    </subcellularLocation>
</comment>
<dbReference type="PROSITE" id="PS51123">
    <property type="entry name" value="OMPA_2"/>
    <property type="match status" value="1"/>
</dbReference>
<evidence type="ECO:0000256" key="4">
    <source>
        <dbReference type="PROSITE-ProRule" id="PRU00473"/>
    </source>
</evidence>
<dbReference type="OrthoDB" id="5525824at2"/>
<proteinExistence type="predicted"/>
<dbReference type="SUPFAM" id="SSF103088">
    <property type="entry name" value="OmpA-like"/>
    <property type="match status" value="1"/>
</dbReference>
<dbReference type="PANTHER" id="PTHR30329:SF21">
    <property type="entry name" value="LIPOPROTEIN YIAD-RELATED"/>
    <property type="match status" value="1"/>
</dbReference>